<sequence length="542" mass="60257">MDPFCLVLLHKLSSIGEDNIRLEGERAKLVKENEELRGQAEFDAMTNDESSPASEELVKAATSGLNEQIKELHEQLNEKDAQLAALQSQVQQVELDRTTLQRHLENERNTVLHLQSTTSSEINALHEQLAECRKDLYQKTSEFNAVVERNDELQAQLAAKILLDRECQTEVVAKDQHQPSSSLLPSLVQALDNVTRPVSQVDADTNSASGLRIRLAPPNPRRRTTATTSTKGYVSNLPQARKDMLAKFPLVHVDLDDATLLGGFLRPHLGKYLGGGSQSLIANIDRTKEQTTIAMKHDVTALLYPKRDLNCWLPASPGQHGFMFVGLAGPAKENERFAEAEVRTLFIQQPRGEWQYFGHYEVQRDPDDDLTVDEWQSLTQEFREGYVACTLSKRMGNAKCDDFRKKDPSRYKVELEKIAADYDAGTLRVPCVTLWCIKFDAGLVSALAQAASSSATTSSSRATKRKHEEAESISAPSASAVKRARDSPHFGDLFSTNAPEASGSVRKSNRIQSRGLPETHHGGENAGRESMSSEFKYVHYSV</sequence>
<reference evidence="4" key="1">
    <citation type="journal article" date="2021" name="New Phytol.">
        <title>Evolutionary innovations through gain and loss of genes in the ectomycorrhizal Boletales.</title>
        <authorList>
            <person name="Wu G."/>
            <person name="Miyauchi S."/>
            <person name="Morin E."/>
            <person name="Kuo A."/>
            <person name="Drula E."/>
            <person name="Varga T."/>
            <person name="Kohler A."/>
            <person name="Feng B."/>
            <person name="Cao Y."/>
            <person name="Lipzen A."/>
            <person name="Daum C."/>
            <person name="Hundley H."/>
            <person name="Pangilinan J."/>
            <person name="Johnson J."/>
            <person name="Barry K."/>
            <person name="LaButti K."/>
            <person name="Ng V."/>
            <person name="Ahrendt S."/>
            <person name="Min B."/>
            <person name="Choi I.G."/>
            <person name="Park H."/>
            <person name="Plett J.M."/>
            <person name="Magnuson J."/>
            <person name="Spatafora J.W."/>
            <person name="Nagy L.G."/>
            <person name="Henrissat B."/>
            <person name="Grigoriev I.V."/>
            <person name="Yang Z.L."/>
            <person name="Xu J."/>
            <person name="Martin F.M."/>
        </authorList>
    </citation>
    <scope>NUCLEOTIDE SEQUENCE</scope>
    <source>
        <strain evidence="4">KKN 215</strain>
    </source>
</reference>
<organism evidence="4 5">
    <name type="scientific">Cristinia sonorae</name>
    <dbReference type="NCBI Taxonomy" id="1940300"/>
    <lineage>
        <taxon>Eukaryota</taxon>
        <taxon>Fungi</taxon>
        <taxon>Dikarya</taxon>
        <taxon>Basidiomycota</taxon>
        <taxon>Agaricomycotina</taxon>
        <taxon>Agaricomycetes</taxon>
        <taxon>Agaricomycetidae</taxon>
        <taxon>Agaricales</taxon>
        <taxon>Pleurotineae</taxon>
        <taxon>Stephanosporaceae</taxon>
        <taxon>Cristinia</taxon>
    </lineage>
</organism>
<evidence type="ECO:0000259" key="3">
    <source>
        <dbReference type="Pfam" id="PF20411"/>
    </source>
</evidence>
<feature type="region of interest" description="Disordered" evidence="2">
    <location>
        <begin position="454"/>
        <end position="532"/>
    </location>
</feature>
<protein>
    <recommendedName>
        <fullName evidence="3">DUF6697 domain-containing protein</fullName>
    </recommendedName>
</protein>
<evidence type="ECO:0000313" key="5">
    <source>
        <dbReference type="Proteomes" id="UP000813824"/>
    </source>
</evidence>
<gene>
    <name evidence="4" type="ORF">BXZ70DRAFT_784236</name>
</gene>
<comment type="caution">
    <text evidence="4">The sequence shown here is derived from an EMBL/GenBank/DDBJ whole genome shotgun (WGS) entry which is preliminary data.</text>
</comment>
<dbReference type="EMBL" id="JAEVFJ010000009">
    <property type="protein sequence ID" value="KAH8102478.1"/>
    <property type="molecule type" value="Genomic_DNA"/>
</dbReference>
<evidence type="ECO:0000256" key="2">
    <source>
        <dbReference type="SAM" id="MobiDB-lite"/>
    </source>
</evidence>
<dbReference type="AlphaFoldDB" id="A0A8K0USL1"/>
<feature type="coiled-coil region" evidence="1">
    <location>
        <begin position="19"/>
        <end position="110"/>
    </location>
</feature>
<name>A0A8K0USL1_9AGAR</name>
<keyword evidence="5" id="KW-1185">Reference proteome</keyword>
<feature type="compositionally biased region" description="Basic and acidic residues" evidence="2">
    <location>
        <begin position="517"/>
        <end position="527"/>
    </location>
</feature>
<accession>A0A8K0USL1</accession>
<dbReference type="Pfam" id="PF20411">
    <property type="entry name" value="DUF6697"/>
    <property type="match status" value="1"/>
</dbReference>
<proteinExistence type="predicted"/>
<evidence type="ECO:0000313" key="4">
    <source>
        <dbReference type="EMBL" id="KAH8102478.1"/>
    </source>
</evidence>
<dbReference type="Proteomes" id="UP000813824">
    <property type="component" value="Unassembled WGS sequence"/>
</dbReference>
<dbReference type="InterPro" id="IPR046520">
    <property type="entry name" value="DUF6697"/>
</dbReference>
<feature type="domain" description="DUF6697" evidence="3">
    <location>
        <begin position="264"/>
        <end position="449"/>
    </location>
</feature>
<evidence type="ECO:0000256" key="1">
    <source>
        <dbReference type="SAM" id="Coils"/>
    </source>
</evidence>
<keyword evidence="1" id="KW-0175">Coiled coil</keyword>
<dbReference type="OrthoDB" id="2757553at2759"/>